<gene>
    <name evidence="1" type="ORF">M2350_003630</name>
</gene>
<comment type="caution">
    <text evidence="1">The sequence shown here is derived from an EMBL/GenBank/DDBJ whole genome shotgun (WGS) entry which is preliminary data.</text>
</comment>
<dbReference type="EMBL" id="JANUCP010000010">
    <property type="protein sequence ID" value="MCS3921184.1"/>
    <property type="molecule type" value="Genomic_DNA"/>
</dbReference>
<keyword evidence="2" id="KW-1185">Reference proteome</keyword>
<proteinExistence type="predicted"/>
<dbReference type="RefSeq" id="WP_259102098.1">
    <property type="nucleotide sequence ID" value="NZ_CP130454.1"/>
</dbReference>
<sequence>MPEVNWETEEAIAELQDIARRSPSLWEKLARQEQLWRDGYFYSQLARVYTLL</sequence>
<name>A0ABT2ET88_9BACT</name>
<evidence type="ECO:0000313" key="1">
    <source>
        <dbReference type="EMBL" id="MCS3921184.1"/>
    </source>
</evidence>
<organism evidence="1 2">
    <name type="scientific">Candidatus Fervidibacter sacchari</name>
    <dbReference type="NCBI Taxonomy" id="1448929"/>
    <lineage>
        <taxon>Bacteria</taxon>
        <taxon>Candidatus Fervidibacterota</taxon>
        <taxon>Candidatus Fervidibacter</taxon>
    </lineage>
</organism>
<reference evidence="1 2" key="1">
    <citation type="submission" date="2022-08" db="EMBL/GenBank/DDBJ databases">
        <title>Bacterial and archaeal communities from various locations to study Microbial Dark Matter (Phase II).</title>
        <authorList>
            <person name="Stepanauskas R."/>
        </authorList>
    </citation>
    <scope>NUCLEOTIDE SEQUENCE [LARGE SCALE GENOMIC DNA]</scope>
    <source>
        <strain evidence="1 2">PD1</strain>
    </source>
</reference>
<dbReference type="Proteomes" id="UP001204798">
    <property type="component" value="Unassembled WGS sequence"/>
</dbReference>
<accession>A0ABT2ET88</accession>
<evidence type="ECO:0000313" key="2">
    <source>
        <dbReference type="Proteomes" id="UP001204798"/>
    </source>
</evidence>
<protein>
    <submittedName>
        <fullName evidence="1">Uncharacterized protein</fullName>
    </submittedName>
</protein>